<proteinExistence type="predicted"/>
<accession>A0A2U1P1M1</accession>
<gene>
    <name evidence="1" type="ORF">CTI12_AA204410</name>
</gene>
<dbReference type="InterPro" id="IPR013283">
    <property type="entry name" value="RLI1"/>
</dbReference>
<reference evidence="1 2" key="1">
    <citation type="journal article" date="2018" name="Mol. Plant">
        <title>The genome of Artemisia annua provides insight into the evolution of Asteraceae family and artemisinin biosynthesis.</title>
        <authorList>
            <person name="Shen Q."/>
            <person name="Zhang L."/>
            <person name="Liao Z."/>
            <person name="Wang S."/>
            <person name="Yan T."/>
            <person name="Shi P."/>
            <person name="Liu M."/>
            <person name="Fu X."/>
            <person name="Pan Q."/>
            <person name="Wang Y."/>
            <person name="Lv Z."/>
            <person name="Lu X."/>
            <person name="Zhang F."/>
            <person name="Jiang W."/>
            <person name="Ma Y."/>
            <person name="Chen M."/>
            <person name="Hao X."/>
            <person name="Li L."/>
            <person name="Tang Y."/>
            <person name="Lv G."/>
            <person name="Zhou Y."/>
            <person name="Sun X."/>
            <person name="Brodelius P.E."/>
            <person name="Rose J.K.C."/>
            <person name="Tang K."/>
        </authorList>
    </citation>
    <scope>NUCLEOTIDE SEQUENCE [LARGE SCALE GENOMIC DNA]</scope>
    <source>
        <strain evidence="2">cv. Huhao1</strain>
        <tissue evidence="1">Leaf</tissue>
    </source>
</reference>
<dbReference type="InterPro" id="IPR047863">
    <property type="entry name" value="Ribosomal_uS8_CS"/>
</dbReference>
<dbReference type="PROSITE" id="PS00053">
    <property type="entry name" value="RIBOSOMAL_S8"/>
    <property type="match status" value="1"/>
</dbReference>
<keyword evidence="2" id="KW-1185">Reference proteome</keyword>
<dbReference type="STRING" id="35608.A0A2U1P1M1"/>
<evidence type="ECO:0000313" key="1">
    <source>
        <dbReference type="EMBL" id="PWA79665.1"/>
    </source>
</evidence>
<name>A0A2U1P1M1_ARTAN</name>
<dbReference type="Proteomes" id="UP000245207">
    <property type="component" value="Unassembled WGS sequence"/>
</dbReference>
<dbReference type="Gene3D" id="3.30.1490.10">
    <property type="match status" value="1"/>
</dbReference>
<evidence type="ECO:0000313" key="2">
    <source>
        <dbReference type="Proteomes" id="UP000245207"/>
    </source>
</evidence>
<keyword evidence="1" id="KW-0378">Hydrolase</keyword>
<sequence length="182" mass="20369">MLFGYIVLTTSAGIMDHEEARRKNVVAANVIKRFIQRSNKTAFVVEHDFAMVEHLADKVIVLEGTPSVNCVAHAPQPWNLFLAVMLPNAAFGSGSQKKNIFKLAKGEDIALNEIENVYAKCKFVAECFRYGRLNKLLLILECSQIRTLEASPYKRSRLSRNMTVNHAYDGVLSAAVRNNGLR</sequence>
<dbReference type="PANTHER" id="PTHR19248">
    <property type="entry name" value="ATP-BINDING TRANSPORT PROTEIN-RELATED"/>
    <property type="match status" value="1"/>
</dbReference>
<organism evidence="1 2">
    <name type="scientific">Artemisia annua</name>
    <name type="common">Sweet wormwood</name>
    <dbReference type="NCBI Taxonomy" id="35608"/>
    <lineage>
        <taxon>Eukaryota</taxon>
        <taxon>Viridiplantae</taxon>
        <taxon>Streptophyta</taxon>
        <taxon>Embryophyta</taxon>
        <taxon>Tracheophyta</taxon>
        <taxon>Spermatophyta</taxon>
        <taxon>Magnoliopsida</taxon>
        <taxon>eudicotyledons</taxon>
        <taxon>Gunneridae</taxon>
        <taxon>Pentapetalae</taxon>
        <taxon>asterids</taxon>
        <taxon>campanulids</taxon>
        <taxon>Asterales</taxon>
        <taxon>Asteraceae</taxon>
        <taxon>Asteroideae</taxon>
        <taxon>Anthemideae</taxon>
        <taxon>Artemisiinae</taxon>
        <taxon>Artemisia</taxon>
    </lineage>
</organism>
<comment type="caution">
    <text evidence="1">The sequence shown here is derived from an EMBL/GenBank/DDBJ whole genome shotgun (WGS) entry which is preliminary data.</text>
</comment>
<dbReference type="EMBL" id="PKPP01001825">
    <property type="protein sequence ID" value="PWA79665.1"/>
    <property type="molecule type" value="Genomic_DNA"/>
</dbReference>
<dbReference type="OrthoDB" id="1700726at2759"/>
<dbReference type="AlphaFoldDB" id="A0A2U1P1M1"/>
<protein>
    <submittedName>
        <fullName evidence="1">ABC transporter ABCE, P-loop containing nucleoside triphosphate hydrolase</fullName>
    </submittedName>
</protein>
<dbReference type="GO" id="GO:0016787">
    <property type="term" value="F:hydrolase activity"/>
    <property type="evidence" value="ECO:0007669"/>
    <property type="project" value="UniProtKB-KW"/>
</dbReference>